<dbReference type="AlphaFoldDB" id="A0A0M7B0H9"/>
<feature type="domain" description="YjiS-like" evidence="1">
    <location>
        <begin position="5"/>
        <end position="40"/>
    </location>
</feature>
<dbReference type="GeneID" id="97673564"/>
<accession>A0A0M7B0H9</accession>
<name>A0A0M7B0H9_9HYPH</name>
<evidence type="ECO:0000259" key="1">
    <source>
        <dbReference type="Pfam" id="PF06568"/>
    </source>
</evidence>
<dbReference type="EMBL" id="CXWC01000014">
    <property type="protein sequence ID" value="CTQ78059.1"/>
    <property type="molecule type" value="Genomic_DNA"/>
</dbReference>
<dbReference type="Proteomes" id="UP000049983">
    <property type="component" value="Unassembled WGS sequence"/>
</dbReference>
<evidence type="ECO:0000313" key="3">
    <source>
        <dbReference type="Proteomes" id="UP000049983"/>
    </source>
</evidence>
<reference evidence="3" key="1">
    <citation type="submission" date="2015-07" db="EMBL/GenBank/DDBJ databases">
        <authorList>
            <person name="Rodrigo-Torres Lidia"/>
            <person name="Arahal R.David."/>
        </authorList>
    </citation>
    <scope>NUCLEOTIDE SEQUENCE [LARGE SCALE GENOMIC DNA]</scope>
    <source>
        <strain evidence="3">CECT 5096</strain>
    </source>
</reference>
<dbReference type="InterPro" id="IPR009506">
    <property type="entry name" value="YjiS-like"/>
</dbReference>
<keyword evidence="3" id="KW-1185">Reference proteome</keyword>
<organism evidence="2 3">
    <name type="scientific">Roseibium album</name>
    <dbReference type="NCBI Taxonomy" id="311410"/>
    <lineage>
        <taxon>Bacteria</taxon>
        <taxon>Pseudomonadati</taxon>
        <taxon>Pseudomonadota</taxon>
        <taxon>Alphaproteobacteria</taxon>
        <taxon>Hyphomicrobiales</taxon>
        <taxon>Stappiaceae</taxon>
        <taxon>Roseibium</taxon>
    </lineage>
</organism>
<proteinExistence type="predicted"/>
<dbReference type="OrthoDB" id="8244198at2"/>
<evidence type="ECO:0000313" key="2">
    <source>
        <dbReference type="EMBL" id="CTQ78059.1"/>
    </source>
</evidence>
<dbReference type="Pfam" id="PF06568">
    <property type="entry name" value="YjiS-like"/>
    <property type="match status" value="1"/>
</dbReference>
<gene>
    <name evidence="2" type="ORF">LA5096_05433</name>
</gene>
<sequence>MFDNVRSKYSSWVNYRRAIDELSRLSARELQDLGISRSDIKFVARRGLSS</sequence>
<dbReference type="RefSeq" id="WP_082442929.1">
    <property type="nucleotide sequence ID" value="NZ_CXWA01000010.1"/>
</dbReference>
<protein>
    <recommendedName>
        <fullName evidence="1">YjiS-like domain-containing protein</fullName>
    </recommendedName>
</protein>